<evidence type="ECO:0000256" key="3">
    <source>
        <dbReference type="ARBA" id="ARBA00023172"/>
    </source>
</evidence>
<name>A0ABU0ZII7_9ACTN</name>
<feature type="domain" description="Tyr recombinase" evidence="6">
    <location>
        <begin position="173"/>
        <end position="390"/>
    </location>
</feature>
<evidence type="ECO:0000259" key="7">
    <source>
        <dbReference type="PROSITE" id="PS51900"/>
    </source>
</evidence>
<dbReference type="InterPro" id="IPR002104">
    <property type="entry name" value="Integrase_catalytic"/>
</dbReference>
<dbReference type="InterPro" id="IPR010998">
    <property type="entry name" value="Integrase_recombinase_N"/>
</dbReference>
<gene>
    <name evidence="8" type="ORF">RB614_20370</name>
</gene>
<feature type="region of interest" description="Disordered" evidence="5">
    <location>
        <begin position="400"/>
        <end position="419"/>
    </location>
</feature>
<feature type="domain" description="Core-binding (CB)" evidence="7">
    <location>
        <begin position="69"/>
        <end position="152"/>
    </location>
</feature>
<evidence type="ECO:0000256" key="1">
    <source>
        <dbReference type="ARBA" id="ARBA00022908"/>
    </source>
</evidence>
<reference evidence="8 9" key="1">
    <citation type="submission" date="2023-08" db="EMBL/GenBank/DDBJ databases">
        <title>Phytohabitans sansha sp. nov., isolated from marine sediment.</title>
        <authorList>
            <person name="Zhao Y."/>
            <person name="Yi K."/>
        </authorList>
    </citation>
    <scope>NUCLEOTIDE SEQUENCE [LARGE SCALE GENOMIC DNA]</scope>
    <source>
        <strain evidence="8 9">ZYX-F-186</strain>
    </source>
</reference>
<organism evidence="8 9">
    <name type="scientific">Phytohabitans maris</name>
    <dbReference type="NCBI Taxonomy" id="3071409"/>
    <lineage>
        <taxon>Bacteria</taxon>
        <taxon>Bacillati</taxon>
        <taxon>Actinomycetota</taxon>
        <taxon>Actinomycetes</taxon>
        <taxon>Micromonosporales</taxon>
        <taxon>Micromonosporaceae</taxon>
    </lineage>
</organism>
<dbReference type="InterPro" id="IPR044068">
    <property type="entry name" value="CB"/>
</dbReference>
<evidence type="ECO:0000259" key="6">
    <source>
        <dbReference type="PROSITE" id="PS51898"/>
    </source>
</evidence>
<dbReference type="PANTHER" id="PTHR30349">
    <property type="entry name" value="PHAGE INTEGRASE-RELATED"/>
    <property type="match status" value="1"/>
</dbReference>
<feature type="region of interest" description="Disordered" evidence="5">
    <location>
        <begin position="249"/>
        <end position="272"/>
    </location>
</feature>
<keyword evidence="1" id="KW-0229">DNA integration</keyword>
<evidence type="ECO:0000313" key="9">
    <source>
        <dbReference type="Proteomes" id="UP001230908"/>
    </source>
</evidence>
<dbReference type="InterPro" id="IPR013762">
    <property type="entry name" value="Integrase-like_cat_sf"/>
</dbReference>
<dbReference type="PROSITE" id="PS51900">
    <property type="entry name" value="CB"/>
    <property type="match status" value="1"/>
</dbReference>
<evidence type="ECO:0000313" key="8">
    <source>
        <dbReference type="EMBL" id="MDQ7906874.1"/>
    </source>
</evidence>
<dbReference type="Gene3D" id="1.10.150.130">
    <property type="match status" value="1"/>
</dbReference>
<comment type="caution">
    <text evidence="8">The sequence shown here is derived from an EMBL/GenBank/DDBJ whole genome shotgun (WGS) entry which is preliminary data.</text>
</comment>
<feature type="compositionally biased region" description="Acidic residues" evidence="5">
    <location>
        <begin position="402"/>
        <end position="415"/>
    </location>
</feature>
<dbReference type="InterPro" id="IPR050090">
    <property type="entry name" value="Tyrosine_recombinase_XerCD"/>
</dbReference>
<dbReference type="PROSITE" id="PS51898">
    <property type="entry name" value="TYR_RECOMBINASE"/>
    <property type="match status" value="1"/>
</dbReference>
<keyword evidence="9" id="KW-1185">Reference proteome</keyword>
<sequence>MGRRPNGASSIYKGKDGYWHGRVTVGTKDDGKPDRRHVRGRTEAIVTKKVRELERERDSGRVRTAGQRWTVAAWLTHWVETIAAPSVRENTIAGYRVAVNRHLIPGLGAHRLEKLSPEHLERFYTKMQENGSSAGTAHQAHRTIRTALNEAVRRGYLGRNPATLAKAPRLTEQEIEPYSVEEVQRILSAADSRRNSARWAIALALGLRQGEALGLRWSDVDLSRGTLRVRRGRLRPKYTHGCDGKCGRKPGYCPQRQQARPDTNDTKSRAGRRTVGVPGELVALLRRHREEQETERKTAAQLWHDEGWVFATPTGRPVNPNTDYHEWKQLLRDAGLRDGRLHDARHTAATVLLILGVPERAVMGIMGWATTGMAARYQHLTDPIWADVAKRVDGLIWKPADDADGSTEEPTDLDDGAAGVHVAA</sequence>
<dbReference type="Gene3D" id="1.10.443.10">
    <property type="entry name" value="Intergrase catalytic core"/>
    <property type="match status" value="1"/>
</dbReference>
<protein>
    <submittedName>
        <fullName evidence="8">Site-specific integrase</fullName>
    </submittedName>
</protein>
<dbReference type="EMBL" id="JAVHUY010000018">
    <property type="protein sequence ID" value="MDQ7906874.1"/>
    <property type="molecule type" value="Genomic_DNA"/>
</dbReference>
<proteinExistence type="predicted"/>
<dbReference type="RefSeq" id="WP_308714152.1">
    <property type="nucleotide sequence ID" value="NZ_JAVHUY010000018.1"/>
</dbReference>
<dbReference type="SUPFAM" id="SSF56349">
    <property type="entry name" value="DNA breaking-rejoining enzymes"/>
    <property type="match status" value="1"/>
</dbReference>
<evidence type="ECO:0000256" key="2">
    <source>
        <dbReference type="ARBA" id="ARBA00023125"/>
    </source>
</evidence>
<accession>A0ABU0ZII7</accession>
<evidence type="ECO:0000256" key="4">
    <source>
        <dbReference type="PROSITE-ProRule" id="PRU01248"/>
    </source>
</evidence>
<dbReference type="PANTHER" id="PTHR30349:SF91">
    <property type="entry name" value="INTA PROTEIN"/>
    <property type="match status" value="1"/>
</dbReference>
<dbReference type="Pfam" id="PF14659">
    <property type="entry name" value="Phage_int_SAM_3"/>
    <property type="match status" value="1"/>
</dbReference>
<dbReference type="Pfam" id="PF00589">
    <property type="entry name" value="Phage_integrase"/>
    <property type="match status" value="2"/>
</dbReference>
<evidence type="ECO:0000256" key="5">
    <source>
        <dbReference type="SAM" id="MobiDB-lite"/>
    </source>
</evidence>
<keyword evidence="2 4" id="KW-0238">DNA-binding</keyword>
<dbReference type="InterPro" id="IPR011010">
    <property type="entry name" value="DNA_brk_join_enz"/>
</dbReference>
<dbReference type="CDD" id="cd01189">
    <property type="entry name" value="INT_ICEBs1_C_like"/>
    <property type="match status" value="1"/>
</dbReference>
<keyword evidence="3" id="KW-0233">DNA recombination</keyword>
<dbReference type="InterPro" id="IPR004107">
    <property type="entry name" value="Integrase_SAM-like_N"/>
</dbReference>
<dbReference type="Proteomes" id="UP001230908">
    <property type="component" value="Unassembled WGS sequence"/>
</dbReference>